<dbReference type="Pfam" id="PF13692">
    <property type="entry name" value="Glyco_trans_1_4"/>
    <property type="match status" value="1"/>
</dbReference>
<protein>
    <submittedName>
        <fullName evidence="2">Glycosyltransferase family 4 protein</fullName>
    </submittedName>
</protein>
<sequence length="381" mass="42055">MKVAYLCADPGIPVFGHKGASIHIQEVLRALLAQGMTITLFAQRLGGPVPAEFQEINIEPLPPLSANTHREERARQALEANSWVTEQLALTGPYDVIYERYSLWSHAGMTFARKAGITGILEVNAPLIEEQRKYRQLPLEQEAEQTLRQVLTNADTIIAVSPGVKTWLENFPESGNKIHVVANGVDPARYPARKAVRNNPAVIGFVGSLKPWHGVQTLVEAFHLLHQRGRPVRLSIVGDGPEYLQLRTQLTQYGLLSFCHFTGAVDHLNVPTLLAAMDIAVAPYPQLAGFYFSPLKIYEYMAARLPVITTRVGHLPEVVSEGKTGLLVPPDDALALCIAIEHLLDDVPLCQQLGDAGRQQVEQNQSWQSITALIWRLAGLK</sequence>
<proteinExistence type="predicted"/>
<dbReference type="CDD" id="cd03801">
    <property type="entry name" value="GT4_PimA-like"/>
    <property type="match status" value="1"/>
</dbReference>
<gene>
    <name evidence="2" type="ORF">KAJ71_08000</name>
</gene>
<organism evidence="2 3">
    <name type="scientific">Serratia silvae</name>
    <dbReference type="NCBI Taxonomy" id="2824122"/>
    <lineage>
        <taxon>Bacteria</taxon>
        <taxon>Pseudomonadati</taxon>
        <taxon>Pseudomonadota</taxon>
        <taxon>Gammaproteobacteria</taxon>
        <taxon>Enterobacterales</taxon>
        <taxon>Yersiniaceae</taxon>
        <taxon>Serratia</taxon>
    </lineage>
</organism>
<feature type="domain" description="Glycosyltransferase subfamily 4-like N-terminal" evidence="1">
    <location>
        <begin position="19"/>
        <end position="189"/>
    </location>
</feature>
<dbReference type="SUPFAM" id="SSF53756">
    <property type="entry name" value="UDP-Glycosyltransferase/glycogen phosphorylase"/>
    <property type="match status" value="1"/>
</dbReference>
<evidence type="ECO:0000313" key="3">
    <source>
        <dbReference type="Proteomes" id="UP001165275"/>
    </source>
</evidence>
<dbReference type="PANTHER" id="PTHR12526">
    <property type="entry name" value="GLYCOSYLTRANSFERASE"/>
    <property type="match status" value="1"/>
</dbReference>
<dbReference type="Pfam" id="PF13439">
    <property type="entry name" value="Glyco_transf_4"/>
    <property type="match status" value="1"/>
</dbReference>
<dbReference type="InterPro" id="IPR028098">
    <property type="entry name" value="Glyco_trans_4-like_N"/>
</dbReference>
<evidence type="ECO:0000259" key="1">
    <source>
        <dbReference type="Pfam" id="PF13439"/>
    </source>
</evidence>
<keyword evidence="3" id="KW-1185">Reference proteome</keyword>
<dbReference type="RefSeq" id="WP_248945228.1">
    <property type="nucleotide sequence ID" value="NZ_CBCSGY010000024.1"/>
</dbReference>
<evidence type="ECO:0000313" key="2">
    <source>
        <dbReference type="EMBL" id="MCL1028966.1"/>
    </source>
</evidence>
<accession>A0ABT0KAJ8</accession>
<dbReference type="EMBL" id="JAGQDC010000004">
    <property type="protein sequence ID" value="MCL1028966.1"/>
    <property type="molecule type" value="Genomic_DNA"/>
</dbReference>
<comment type="caution">
    <text evidence="2">The sequence shown here is derived from an EMBL/GenBank/DDBJ whole genome shotgun (WGS) entry which is preliminary data.</text>
</comment>
<name>A0ABT0KAJ8_9GAMM</name>
<dbReference type="Gene3D" id="3.40.50.2000">
    <property type="entry name" value="Glycogen Phosphorylase B"/>
    <property type="match status" value="2"/>
</dbReference>
<reference evidence="2" key="1">
    <citation type="submission" date="2021-04" db="EMBL/GenBank/DDBJ databases">
        <title>Genome sequence of Serratia sp. arafor3.</title>
        <authorList>
            <person name="Besaury L."/>
        </authorList>
    </citation>
    <scope>NUCLEOTIDE SEQUENCE</scope>
    <source>
        <strain evidence="2">Arafor3</strain>
    </source>
</reference>
<dbReference type="Proteomes" id="UP001165275">
    <property type="component" value="Unassembled WGS sequence"/>
</dbReference>